<dbReference type="AlphaFoldDB" id="A0A8E0RVD5"/>
<organism evidence="2 3">
    <name type="scientific">Fasciolopsis buskii</name>
    <dbReference type="NCBI Taxonomy" id="27845"/>
    <lineage>
        <taxon>Eukaryota</taxon>
        <taxon>Metazoa</taxon>
        <taxon>Spiralia</taxon>
        <taxon>Lophotrochozoa</taxon>
        <taxon>Platyhelminthes</taxon>
        <taxon>Trematoda</taxon>
        <taxon>Digenea</taxon>
        <taxon>Plagiorchiida</taxon>
        <taxon>Echinostomata</taxon>
        <taxon>Echinostomatoidea</taxon>
        <taxon>Fasciolidae</taxon>
        <taxon>Fasciolopsis</taxon>
    </lineage>
</organism>
<name>A0A8E0RVD5_9TREM</name>
<feature type="region of interest" description="Disordered" evidence="1">
    <location>
        <begin position="113"/>
        <end position="132"/>
    </location>
</feature>
<accession>A0A8E0RVD5</accession>
<keyword evidence="3" id="KW-1185">Reference proteome</keyword>
<gene>
    <name evidence="2" type="ORF">FBUS_01131</name>
</gene>
<evidence type="ECO:0000313" key="3">
    <source>
        <dbReference type="Proteomes" id="UP000728185"/>
    </source>
</evidence>
<sequence length="132" mass="13888">MTKTGAPLEADDAPHPISTGQNINGDVTNAPDLPYIVDDIKPIATKSNVVSAVPPAHGDHPTVPEYDQNGSVHAVRKLGATPVPGDKPMYKKKTNAKIPLPGFTDALLAGQARPKSSPIGFKKPLIKPNRVS</sequence>
<reference evidence="2" key="1">
    <citation type="submission" date="2019-05" db="EMBL/GenBank/DDBJ databases">
        <title>Annotation for the trematode Fasciolopsis buski.</title>
        <authorList>
            <person name="Choi Y.-J."/>
        </authorList>
    </citation>
    <scope>NUCLEOTIDE SEQUENCE</scope>
    <source>
        <strain evidence="2">HT</strain>
        <tissue evidence="2">Whole worm</tissue>
    </source>
</reference>
<evidence type="ECO:0000256" key="1">
    <source>
        <dbReference type="SAM" id="MobiDB-lite"/>
    </source>
</evidence>
<evidence type="ECO:0000313" key="2">
    <source>
        <dbReference type="EMBL" id="KAA0191503.1"/>
    </source>
</evidence>
<dbReference type="OrthoDB" id="6279672at2759"/>
<feature type="region of interest" description="Disordered" evidence="1">
    <location>
        <begin position="1"/>
        <end position="26"/>
    </location>
</feature>
<comment type="caution">
    <text evidence="2">The sequence shown here is derived from an EMBL/GenBank/DDBJ whole genome shotgun (WGS) entry which is preliminary data.</text>
</comment>
<dbReference type="EMBL" id="LUCM01006292">
    <property type="protein sequence ID" value="KAA0191503.1"/>
    <property type="molecule type" value="Genomic_DNA"/>
</dbReference>
<dbReference type="Proteomes" id="UP000728185">
    <property type="component" value="Unassembled WGS sequence"/>
</dbReference>
<proteinExistence type="predicted"/>
<protein>
    <submittedName>
        <fullName evidence="2">Uncharacterized protein</fullName>
    </submittedName>
</protein>